<comment type="subcellular location">
    <subcellularLocation>
        <location evidence="1">Periplasm</location>
    </subcellularLocation>
</comment>
<dbReference type="EMBL" id="JACWZY010000007">
    <property type="protein sequence ID" value="MBD2701260.1"/>
    <property type="molecule type" value="Genomic_DNA"/>
</dbReference>
<keyword evidence="3 9" id="KW-0479">Metal-binding</keyword>
<dbReference type="GO" id="GO:0046872">
    <property type="term" value="F:metal ion binding"/>
    <property type="evidence" value="ECO:0007669"/>
    <property type="project" value="UniProtKB-KW"/>
</dbReference>
<reference evidence="11" key="1">
    <citation type="submission" date="2020-09" db="EMBL/GenBank/DDBJ databases">
        <authorList>
            <person name="Kim M.K."/>
        </authorList>
    </citation>
    <scope>NUCLEOTIDE SEQUENCE</scope>
    <source>
        <strain evidence="11">BT702</strain>
    </source>
</reference>
<keyword evidence="7 9" id="KW-0408">Iron</keyword>
<keyword evidence="5" id="KW-0574">Periplasm</keyword>
<keyword evidence="2 8" id="KW-0349">Heme</keyword>
<dbReference type="InterPro" id="IPR009056">
    <property type="entry name" value="Cyt_c-like_dom"/>
</dbReference>
<comment type="cofactor">
    <cofactor evidence="8">
        <name>heme</name>
        <dbReference type="ChEBI" id="CHEBI:30413"/>
    </cofactor>
    <text evidence="8">Binds 2 heme groups.</text>
</comment>
<dbReference type="GO" id="GO:0004130">
    <property type="term" value="F:cytochrome-c peroxidase activity"/>
    <property type="evidence" value="ECO:0007669"/>
    <property type="project" value="TreeGrafter"/>
</dbReference>
<dbReference type="InterPro" id="IPR051395">
    <property type="entry name" value="Cytochrome_c_Peroxidase/MauG"/>
</dbReference>
<evidence type="ECO:0000256" key="4">
    <source>
        <dbReference type="ARBA" id="ARBA00022729"/>
    </source>
</evidence>
<dbReference type="Gene3D" id="1.10.760.10">
    <property type="entry name" value="Cytochrome c-like domain"/>
    <property type="match status" value="2"/>
</dbReference>
<evidence type="ECO:0000256" key="3">
    <source>
        <dbReference type="ARBA" id="ARBA00022723"/>
    </source>
</evidence>
<accession>A0A926XWC4</accession>
<name>A0A926XWC4_9BACT</name>
<proteinExistence type="predicted"/>
<feature type="binding site" description="axial binding residue" evidence="9">
    <location>
        <position position="78"/>
    </location>
    <ligand>
        <name>heme c</name>
        <dbReference type="ChEBI" id="CHEBI:61717"/>
        <label>1</label>
    </ligand>
    <ligandPart>
        <name>Fe</name>
        <dbReference type="ChEBI" id="CHEBI:18248"/>
    </ligandPart>
</feature>
<keyword evidence="12" id="KW-1185">Reference proteome</keyword>
<feature type="binding site" description="covalent" evidence="8">
    <location>
        <position position="219"/>
    </location>
    <ligand>
        <name>heme c</name>
        <dbReference type="ChEBI" id="CHEBI:61717"/>
        <label>2</label>
    </ligand>
</feature>
<evidence type="ECO:0000256" key="7">
    <source>
        <dbReference type="ARBA" id="ARBA00023004"/>
    </source>
</evidence>
<dbReference type="InterPro" id="IPR026259">
    <property type="entry name" value="MauG/Cytc_peroxidase"/>
</dbReference>
<keyword evidence="11" id="KW-0575">Peroxidase</keyword>
<evidence type="ECO:0000256" key="9">
    <source>
        <dbReference type="PIRSR" id="PIRSR000294-2"/>
    </source>
</evidence>
<dbReference type="AlphaFoldDB" id="A0A926XWC4"/>
<feature type="binding site" description="axial binding residue" evidence="9">
    <location>
        <position position="223"/>
    </location>
    <ligand>
        <name>heme c</name>
        <dbReference type="ChEBI" id="CHEBI:61717"/>
        <label>2</label>
    </ligand>
    <ligandPart>
        <name>Fe</name>
        <dbReference type="ChEBI" id="CHEBI:18248"/>
    </ligandPart>
</feature>
<dbReference type="PROSITE" id="PS51257">
    <property type="entry name" value="PROKAR_LIPOPROTEIN"/>
    <property type="match status" value="1"/>
</dbReference>
<dbReference type="PANTHER" id="PTHR30600:SF10">
    <property type="entry name" value="BLL6722 PROTEIN"/>
    <property type="match status" value="1"/>
</dbReference>
<dbReference type="PIRSF" id="PIRSF000294">
    <property type="entry name" value="Cytochrome-c_peroxidase"/>
    <property type="match status" value="1"/>
</dbReference>
<comment type="caution">
    <text evidence="11">The sequence shown here is derived from an EMBL/GenBank/DDBJ whole genome shotgun (WGS) entry which is preliminary data.</text>
</comment>
<dbReference type="InterPro" id="IPR036909">
    <property type="entry name" value="Cyt_c-like_dom_sf"/>
</dbReference>
<organism evidence="11 12">
    <name type="scientific">Spirosoma profusum</name>
    <dbReference type="NCBI Taxonomy" id="2771354"/>
    <lineage>
        <taxon>Bacteria</taxon>
        <taxon>Pseudomonadati</taxon>
        <taxon>Bacteroidota</taxon>
        <taxon>Cytophagia</taxon>
        <taxon>Cytophagales</taxon>
        <taxon>Cytophagaceae</taxon>
        <taxon>Spirosoma</taxon>
    </lineage>
</organism>
<evidence type="ECO:0000313" key="11">
    <source>
        <dbReference type="EMBL" id="MBD2701260.1"/>
    </source>
</evidence>
<dbReference type="Proteomes" id="UP000598820">
    <property type="component" value="Unassembled WGS sequence"/>
</dbReference>
<gene>
    <name evidence="11" type="ORF">IC229_11475</name>
</gene>
<evidence type="ECO:0000256" key="2">
    <source>
        <dbReference type="ARBA" id="ARBA00022617"/>
    </source>
</evidence>
<comment type="PTM">
    <text evidence="8">Binds 2 heme groups per subunit.</text>
</comment>
<dbReference type="GO" id="GO:0042597">
    <property type="term" value="C:periplasmic space"/>
    <property type="evidence" value="ECO:0007669"/>
    <property type="project" value="UniProtKB-SubCell"/>
</dbReference>
<dbReference type="PROSITE" id="PS51007">
    <property type="entry name" value="CYTC"/>
    <property type="match status" value="1"/>
</dbReference>
<dbReference type="InterPro" id="IPR004852">
    <property type="entry name" value="Di-haem_cyt_c_peroxidsae"/>
</dbReference>
<dbReference type="GO" id="GO:0009055">
    <property type="term" value="F:electron transfer activity"/>
    <property type="evidence" value="ECO:0007669"/>
    <property type="project" value="InterPro"/>
</dbReference>
<feature type="domain" description="Cytochrome c" evidence="10">
    <location>
        <begin position="206"/>
        <end position="331"/>
    </location>
</feature>
<dbReference type="PANTHER" id="PTHR30600">
    <property type="entry name" value="CYTOCHROME C PEROXIDASE-RELATED"/>
    <property type="match status" value="1"/>
</dbReference>
<dbReference type="GO" id="GO:0020037">
    <property type="term" value="F:heme binding"/>
    <property type="evidence" value="ECO:0007669"/>
    <property type="project" value="InterPro"/>
</dbReference>
<dbReference type="RefSeq" id="WP_190887103.1">
    <property type="nucleotide sequence ID" value="NZ_JACWZY010000007.1"/>
</dbReference>
<protein>
    <submittedName>
        <fullName evidence="11">Cytochrome-c peroxidase</fullName>
    </submittedName>
</protein>
<feature type="binding site" description="covalent" evidence="8">
    <location>
        <position position="222"/>
    </location>
    <ligand>
        <name>heme c</name>
        <dbReference type="ChEBI" id="CHEBI:61717"/>
        <label>2</label>
    </ligand>
</feature>
<sequence>MRLIFWLTGLCTVLMGCQKAEPDAQPEEQIFQKPANFPEPVYALDRNRPTAAGMRLGRALFFDATLSRDGSIACAECHNQAYAFTHHQHDVSHGIDNQVGTRNSMPIQNMAWQSTFFWDGGVHDLDLVPIVPIENPVEMDEKSTNVINKLRKSAKYPAMFKDAFGTDEINGPRFLQALSQFMLTLVSGNSRYDKWVRKEPGGTLTDDEQTGLTLFRAKCSGCHAGELFTDNSFRSNGLSISPVNDLGRAQVTERREDRYKFKVPSLRNVEKTLPYMHDGRFYSIEAVLNHYAENVQFTETLDTLLQKNGKLGVEMTAAEKRQIIAFLKTLTDDQFLRDTRFVEP</sequence>
<evidence type="ECO:0000256" key="8">
    <source>
        <dbReference type="PIRSR" id="PIRSR000294-1"/>
    </source>
</evidence>
<keyword evidence="4" id="KW-0732">Signal</keyword>
<evidence type="ECO:0000256" key="5">
    <source>
        <dbReference type="ARBA" id="ARBA00022764"/>
    </source>
</evidence>
<evidence type="ECO:0000256" key="1">
    <source>
        <dbReference type="ARBA" id="ARBA00004418"/>
    </source>
</evidence>
<dbReference type="Pfam" id="PF03150">
    <property type="entry name" value="CCP_MauG"/>
    <property type="match status" value="1"/>
</dbReference>
<feature type="binding site" description="covalent" evidence="8">
    <location>
        <position position="74"/>
    </location>
    <ligand>
        <name>heme c</name>
        <dbReference type="ChEBI" id="CHEBI:61717"/>
        <label>1</label>
    </ligand>
</feature>
<dbReference type="SUPFAM" id="SSF46626">
    <property type="entry name" value="Cytochrome c"/>
    <property type="match status" value="2"/>
</dbReference>
<evidence type="ECO:0000259" key="10">
    <source>
        <dbReference type="PROSITE" id="PS51007"/>
    </source>
</evidence>
<evidence type="ECO:0000313" key="12">
    <source>
        <dbReference type="Proteomes" id="UP000598820"/>
    </source>
</evidence>
<feature type="binding site" description="covalent" evidence="8">
    <location>
        <position position="77"/>
    </location>
    <ligand>
        <name>heme c</name>
        <dbReference type="ChEBI" id="CHEBI:61717"/>
        <label>1</label>
    </ligand>
</feature>
<keyword evidence="6" id="KW-0560">Oxidoreductase</keyword>
<evidence type="ECO:0000256" key="6">
    <source>
        <dbReference type="ARBA" id="ARBA00023002"/>
    </source>
</evidence>